<dbReference type="GO" id="GO:0005506">
    <property type="term" value="F:iron ion binding"/>
    <property type="evidence" value="ECO:0007669"/>
    <property type="project" value="InterPro"/>
</dbReference>
<dbReference type="PANTHER" id="PTHR33591:SF2">
    <property type="entry name" value="BETA-CAROTENE ISOMERASE D27"/>
    <property type="match status" value="1"/>
</dbReference>
<dbReference type="InterPro" id="IPR038938">
    <property type="entry name" value="D27-like"/>
</dbReference>
<proteinExistence type="predicted"/>
<comment type="caution">
    <text evidence="3">The sequence shown here is derived from an EMBL/GenBank/DDBJ whole genome shotgun (WGS) entry which is preliminary data.</text>
</comment>
<protein>
    <recommendedName>
        <fullName evidence="2">Beta-carotene isomerase D27-like C-terminal domain-containing protein</fullName>
    </recommendedName>
</protein>
<sequence length="315" mass="34736">MVIRSAGSPRGLAHSFSRPSLRVTRLGKRSKVQCAAQQKSLERPSGFFPAGPEEPPPSYEDVDRQPLNKAMMGLFRSRLKGHLNTDSQLPGYDGVMELTKDLSQRYATPQQVQQNTVQILSSLFPSWLPPAFKAVLSANIPGPACKLNAWVTAFTCQWLMGPSQVTDVETDDGNLLKSQGVKIERRGTACWPTVWLEIVPSFGRGLVDSQRVKAASDKQAGATVNSKQGAGFLESSACASVCINCCKIPTQEFFRTEMGLPLRMTPNYEDYSCQFDFGVAPLPPEEDEAFHIPCFEQCPSKHRRKHQCKSVVAPT</sequence>
<evidence type="ECO:0000259" key="2">
    <source>
        <dbReference type="Pfam" id="PF13225"/>
    </source>
</evidence>
<feature type="domain" description="Beta-carotene isomerase D27-like C-terminal" evidence="2">
    <location>
        <begin position="221"/>
        <end position="285"/>
    </location>
</feature>
<evidence type="ECO:0000313" key="4">
    <source>
        <dbReference type="Proteomes" id="UP001485043"/>
    </source>
</evidence>
<dbReference type="AlphaFoldDB" id="A0AAW1T601"/>
<accession>A0AAW1T601</accession>
<dbReference type="EMBL" id="JALJOV010000374">
    <property type="protein sequence ID" value="KAK9864268.1"/>
    <property type="molecule type" value="Genomic_DNA"/>
</dbReference>
<evidence type="ECO:0000256" key="1">
    <source>
        <dbReference type="SAM" id="MobiDB-lite"/>
    </source>
</evidence>
<gene>
    <name evidence="3" type="ORF">WJX84_010435</name>
</gene>
<dbReference type="Pfam" id="PF13225">
    <property type="entry name" value="D27-like_C"/>
    <property type="match status" value="1"/>
</dbReference>
<keyword evidence="4" id="KW-1185">Reference proteome</keyword>
<dbReference type="PANTHER" id="PTHR33591">
    <property type="entry name" value="BETA-CAROTENE ISOMERASE D27"/>
    <property type="match status" value="1"/>
</dbReference>
<name>A0AAW1T601_9CHLO</name>
<organism evidence="3 4">
    <name type="scientific">Apatococcus fuscideae</name>
    <dbReference type="NCBI Taxonomy" id="2026836"/>
    <lineage>
        <taxon>Eukaryota</taxon>
        <taxon>Viridiplantae</taxon>
        <taxon>Chlorophyta</taxon>
        <taxon>core chlorophytes</taxon>
        <taxon>Trebouxiophyceae</taxon>
        <taxon>Chlorellales</taxon>
        <taxon>Chlorellaceae</taxon>
        <taxon>Apatococcus</taxon>
    </lineage>
</organism>
<evidence type="ECO:0000313" key="3">
    <source>
        <dbReference type="EMBL" id="KAK9864268.1"/>
    </source>
</evidence>
<feature type="region of interest" description="Disordered" evidence="1">
    <location>
        <begin position="27"/>
        <end position="61"/>
    </location>
</feature>
<dbReference type="Proteomes" id="UP001485043">
    <property type="component" value="Unassembled WGS sequence"/>
</dbReference>
<reference evidence="3 4" key="1">
    <citation type="journal article" date="2024" name="Nat. Commun.">
        <title>Phylogenomics reveals the evolutionary origins of lichenization in chlorophyte algae.</title>
        <authorList>
            <person name="Puginier C."/>
            <person name="Libourel C."/>
            <person name="Otte J."/>
            <person name="Skaloud P."/>
            <person name="Haon M."/>
            <person name="Grisel S."/>
            <person name="Petersen M."/>
            <person name="Berrin J.G."/>
            <person name="Delaux P.M."/>
            <person name="Dal Grande F."/>
            <person name="Keller J."/>
        </authorList>
    </citation>
    <scope>NUCLEOTIDE SEQUENCE [LARGE SCALE GENOMIC DNA]</scope>
    <source>
        <strain evidence="3 4">SAG 2523</strain>
    </source>
</reference>
<dbReference type="InterPro" id="IPR025114">
    <property type="entry name" value="D27-like_C"/>
</dbReference>